<sequence length="132" mass="13953">MGAQTAKGEPKRPRRRWFGMTLAIVVTAASAGSLGWYAARRYGEPAPPDGAGPAAQAKCRTVVERELIRRAGHAVQIGFADSYLVGTDESGRYAAWVRGDATPDGQARVGYGCSLSGYDSVTNTWGGVTMTV</sequence>
<dbReference type="EMBL" id="JBHSAY010000015">
    <property type="protein sequence ID" value="MFC4133851.1"/>
    <property type="molecule type" value="Genomic_DNA"/>
</dbReference>
<evidence type="ECO:0000313" key="3">
    <source>
        <dbReference type="Proteomes" id="UP001595816"/>
    </source>
</evidence>
<dbReference type="RefSeq" id="WP_253761949.1">
    <property type="nucleotide sequence ID" value="NZ_JAMZDZ010000001.1"/>
</dbReference>
<keyword evidence="1" id="KW-0812">Transmembrane</keyword>
<comment type="caution">
    <text evidence="2">The sequence shown here is derived from an EMBL/GenBank/DDBJ whole genome shotgun (WGS) entry which is preliminary data.</text>
</comment>
<name>A0ABV8LTV6_9ACTN</name>
<reference evidence="3" key="1">
    <citation type="journal article" date="2019" name="Int. J. Syst. Evol. Microbiol.">
        <title>The Global Catalogue of Microorganisms (GCM) 10K type strain sequencing project: providing services to taxonomists for standard genome sequencing and annotation.</title>
        <authorList>
            <consortium name="The Broad Institute Genomics Platform"/>
            <consortium name="The Broad Institute Genome Sequencing Center for Infectious Disease"/>
            <person name="Wu L."/>
            <person name="Ma J."/>
        </authorList>
    </citation>
    <scope>NUCLEOTIDE SEQUENCE [LARGE SCALE GENOMIC DNA]</scope>
    <source>
        <strain evidence="3">CGMCC 4.7289</strain>
    </source>
</reference>
<proteinExistence type="predicted"/>
<organism evidence="2 3">
    <name type="scientific">Hamadaea flava</name>
    <dbReference type="NCBI Taxonomy" id="1742688"/>
    <lineage>
        <taxon>Bacteria</taxon>
        <taxon>Bacillati</taxon>
        <taxon>Actinomycetota</taxon>
        <taxon>Actinomycetes</taxon>
        <taxon>Micromonosporales</taxon>
        <taxon>Micromonosporaceae</taxon>
        <taxon>Hamadaea</taxon>
    </lineage>
</organism>
<evidence type="ECO:0000313" key="2">
    <source>
        <dbReference type="EMBL" id="MFC4133851.1"/>
    </source>
</evidence>
<keyword evidence="1" id="KW-1133">Transmembrane helix</keyword>
<evidence type="ECO:0000256" key="1">
    <source>
        <dbReference type="SAM" id="Phobius"/>
    </source>
</evidence>
<keyword evidence="3" id="KW-1185">Reference proteome</keyword>
<gene>
    <name evidence="2" type="ORF">ACFOZ4_24830</name>
</gene>
<keyword evidence="1" id="KW-0472">Membrane</keyword>
<accession>A0ABV8LTV6</accession>
<feature type="transmembrane region" description="Helical" evidence="1">
    <location>
        <begin position="17"/>
        <end position="39"/>
    </location>
</feature>
<evidence type="ECO:0008006" key="4">
    <source>
        <dbReference type="Google" id="ProtNLM"/>
    </source>
</evidence>
<protein>
    <recommendedName>
        <fullName evidence="4">Secreted protein</fullName>
    </recommendedName>
</protein>
<dbReference type="Proteomes" id="UP001595816">
    <property type="component" value="Unassembled WGS sequence"/>
</dbReference>